<dbReference type="InterPro" id="IPR048279">
    <property type="entry name" value="MdtK-like"/>
</dbReference>
<comment type="similarity">
    <text evidence="3">Belongs to the multi antimicrobial extrusion (MATE) (TC 2.A.66.1) family.</text>
</comment>
<keyword evidence="9 13" id="KW-1133">Transmembrane helix</keyword>
<keyword evidence="11 13" id="KW-0472">Membrane</keyword>
<feature type="transmembrane region" description="Helical" evidence="13">
    <location>
        <begin position="196"/>
        <end position="217"/>
    </location>
</feature>
<dbReference type="Proteomes" id="UP000824241">
    <property type="component" value="Unassembled WGS sequence"/>
</dbReference>
<comment type="subcellular location">
    <subcellularLocation>
        <location evidence="2">Cell membrane</location>
        <topology evidence="2">Multi-pass membrane protein</topology>
    </subcellularLocation>
</comment>
<evidence type="ECO:0000256" key="13">
    <source>
        <dbReference type="SAM" id="Phobius"/>
    </source>
</evidence>
<feature type="transmembrane region" description="Helical" evidence="13">
    <location>
        <begin position="316"/>
        <end position="339"/>
    </location>
</feature>
<comment type="caution">
    <text evidence="14">The sequence shown here is derived from an EMBL/GenBank/DDBJ whole genome shotgun (WGS) entry which is preliminary data.</text>
</comment>
<evidence type="ECO:0000313" key="14">
    <source>
        <dbReference type="EMBL" id="HIR61294.1"/>
    </source>
</evidence>
<feature type="transmembrane region" description="Helical" evidence="13">
    <location>
        <begin position="274"/>
        <end position="295"/>
    </location>
</feature>
<feature type="transmembrane region" description="Helical" evidence="13">
    <location>
        <begin position="359"/>
        <end position="381"/>
    </location>
</feature>
<reference evidence="14" key="2">
    <citation type="journal article" date="2021" name="PeerJ">
        <title>Extensive microbial diversity within the chicken gut microbiome revealed by metagenomics and culture.</title>
        <authorList>
            <person name="Gilroy R."/>
            <person name="Ravi A."/>
            <person name="Getino M."/>
            <person name="Pursley I."/>
            <person name="Horton D.L."/>
            <person name="Alikhan N.F."/>
            <person name="Baker D."/>
            <person name="Gharbi K."/>
            <person name="Hall N."/>
            <person name="Watson M."/>
            <person name="Adriaenssens E.M."/>
            <person name="Foster-Nyarko E."/>
            <person name="Jarju S."/>
            <person name="Secka A."/>
            <person name="Antonio M."/>
            <person name="Oren A."/>
            <person name="Chaudhuri R.R."/>
            <person name="La Ragione R."/>
            <person name="Hildebrand F."/>
            <person name="Pallen M.J."/>
        </authorList>
    </citation>
    <scope>NUCLEOTIDE SEQUENCE</scope>
    <source>
        <strain evidence="14">CHK189-12415</strain>
    </source>
</reference>
<feature type="transmembrane region" description="Helical" evidence="13">
    <location>
        <begin position="142"/>
        <end position="163"/>
    </location>
</feature>
<dbReference type="GO" id="GO:0005886">
    <property type="term" value="C:plasma membrane"/>
    <property type="evidence" value="ECO:0007669"/>
    <property type="project" value="UniProtKB-SubCell"/>
</dbReference>
<evidence type="ECO:0000256" key="2">
    <source>
        <dbReference type="ARBA" id="ARBA00004651"/>
    </source>
</evidence>
<feature type="transmembrane region" description="Helical" evidence="13">
    <location>
        <begin position="65"/>
        <end position="85"/>
    </location>
</feature>
<feature type="transmembrane region" description="Helical" evidence="13">
    <location>
        <begin position="238"/>
        <end position="262"/>
    </location>
</feature>
<feature type="transmembrane region" description="Helical" evidence="13">
    <location>
        <begin position="388"/>
        <end position="410"/>
    </location>
</feature>
<keyword evidence="8 13" id="KW-0812">Transmembrane</keyword>
<evidence type="ECO:0000256" key="3">
    <source>
        <dbReference type="ARBA" id="ARBA00010199"/>
    </source>
</evidence>
<keyword evidence="7" id="KW-1003">Cell membrane</keyword>
<organism evidence="14 15">
    <name type="scientific">Candidatus Faecivivens stercoravium</name>
    <dbReference type="NCBI Taxonomy" id="2840803"/>
    <lineage>
        <taxon>Bacteria</taxon>
        <taxon>Bacillati</taxon>
        <taxon>Bacillota</taxon>
        <taxon>Clostridia</taxon>
        <taxon>Eubacteriales</taxon>
        <taxon>Oscillospiraceae</taxon>
        <taxon>Oscillospiraceae incertae sedis</taxon>
        <taxon>Candidatus Faecivivens</taxon>
    </lineage>
</organism>
<evidence type="ECO:0000256" key="5">
    <source>
        <dbReference type="ARBA" id="ARBA00022448"/>
    </source>
</evidence>
<gene>
    <name evidence="14" type="ORF">IAB37_06960</name>
</gene>
<dbReference type="EMBL" id="DVHA01000220">
    <property type="protein sequence ID" value="HIR61294.1"/>
    <property type="molecule type" value="Genomic_DNA"/>
</dbReference>
<evidence type="ECO:0000256" key="11">
    <source>
        <dbReference type="ARBA" id="ARBA00023136"/>
    </source>
</evidence>
<feature type="transmembrane region" description="Helical" evidence="13">
    <location>
        <begin position="170"/>
        <end position="190"/>
    </location>
</feature>
<keyword evidence="6" id="KW-0050">Antiport</keyword>
<comment type="function">
    <text evidence="1">Multidrug efflux pump.</text>
</comment>
<dbReference type="InterPro" id="IPR050222">
    <property type="entry name" value="MATE_MdtK"/>
</dbReference>
<dbReference type="PANTHER" id="PTHR43298:SF2">
    <property type="entry name" value="FMN_FAD EXPORTER YEEO-RELATED"/>
    <property type="match status" value="1"/>
</dbReference>
<dbReference type="PIRSF" id="PIRSF006603">
    <property type="entry name" value="DinF"/>
    <property type="match status" value="1"/>
</dbReference>
<proteinExistence type="inferred from homology"/>
<evidence type="ECO:0000256" key="7">
    <source>
        <dbReference type="ARBA" id="ARBA00022475"/>
    </source>
</evidence>
<feature type="transmembrane region" description="Helical" evidence="13">
    <location>
        <begin position="97"/>
        <end position="122"/>
    </location>
</feature>
<dbReference type="Pfam" id="PF01554">
    <property type="entry name" value="MatE"/>
    <property type="match status" value="2"/>
</dbReference>
<evidence type="ECO:0000256" key="6">
    <source>
        <dbReference type="ARBA" id="ARBA00022449"/>
    </source>
</evidence>
<evidence type="ECO:0000256" key="4">
    <source>
        <dbReference type="ARBA" id="ARBA00020268"/>
    </source>
</evidence>
<evidence type="ECO:0000256" key="9">
    <source>
        <dbReference type="ARBA" id="ARBA00022989"/>
    </source>
</evidence>
<evidence type="ECO:0000256" key="12">
    <source>
        <dbReference type="ARBA" id="ARBA00031636"/>
    </source>
</evidence>
<reference evidence="14" key="1">
    <citation type="submission" date="2020-10" db="EMBL/GenBank/DDBJ databases">
        <authorList>
            <person name="Gilroy R."/>
        </authorList>
    </citation>
    <scope>NUCLEOTIDE SEQUENCE</scope>
    <source>
        <strain evidence="14">CHK189-12415</strain>
    </source>
</reference>
<evidence type="ECO:0000313" key="15">
    <source>
        <dbReference type="Proteomes" id="UP000824241"/>
    </source>
</evidence>
<dbReference type="CDD" id="cd13138">
    <property type="entry name" value="MATE_yoeA_like"/>
    <property type="match status" value="1"/>
</dbReference>
<dbReference type="PANTHER" id="PTHR43298">
    <property type="entry name" value="MULTIDRUG RESISTANCE PROTEIN NORM-RELATED"/>
    <property type="match status" value="1"/>
</dbReference>
<evidence type="ECO:0000256" key="1">
    <source>
        <dbReference type="ARBA" id="ARBA00003408"/>
    </source>
</evidence>
<dbReference type="GO" id="GO:0015297">
    <property type="term" value="F:antiporter activity"/>
    <property type="evidence" value="ECO:0007669"/>
    <property type="project" value="UniProtKB-KW"/>
</dbReference>
<dbReference type="GO" id="GO:0006811">
    <property type="term" value="P:monoatomic ion transport"/>
    <property type="evidence" value="ECO:0007669"/>
    <property type="project" value="UniProtKB-KW"/>
</dbReference>
<evidence type="ECO:0000256" key="10">
    <source>
        <dbReference type="ARBA" id="ARBA00023065"/>
    </source>
</evidence>
<protein>
    <recommendedName>
        <fullName evidence="4">Probable multidrug resistance protein NorM</fullName>
    </recommendedName>
    <alternativeName>
        <fullName evidence="12">Multidrug-efflux transporter</fullName>
    </alternativeName>
</protein>
<feature type="transmembrane region" description="Helical" evidence="13">
    <location>
        <begin position="20"/>
        <end position="45"/>
    </location>
</feature>
<evidence type="ECO:0000256" key="8">
    <source>
        <dbReference type="ARBA" id="ARBA00022692"/>
    </source>
</evidence>
<dbReference type="AlphaFoldDB" id="A0A9D1DYT7"/>
<feature type="transmembrane region" description="Helical" evidence="13">
    <location>
        <begin position="422"/>
        <end position="442"/>
    </location>
</feature>
<keyword evidence="5" id="KW-0813">Transport</keyword>
<dbReference type="InterPro" id="IPR002528">
    <property type="entry name" value="MATE_fam"/>
</dbReference>
<dbReference type="NCBIfam" id="TIGR00797">
    <property type="entry name" value="matE"/>
    <property type="match status" value="1"/>
</dbReference>
<keyword evidence="10" id="KW-0406">Ion transport</keyword>
<name>A0A9D1DYT7_9FIRM</name>
<sequence length="463" mass="49926">MASKSYEMDMCSGPLPGKILRFAIPLMLSSILQLLFNAADVIVVGQFSGSTSLAAVGSTGALTNLLTNIFLGLSIGANVLVARYYGARQENDVRETIQTSMLIAIVGGLLLVVVGLAVTYPLLELMATPEDVIGKAATYMRIIFVGCPFMLVYNFGSAILRAVGDTKRPLYYLTAAGILNIILNLFFVIVCHLDVAGVALATIISQCLSMALVVRCLMKEEGALKFHPKEMRFHKEKLLGIVRIGLPAGLQGAVFSISNVLIQSTVNSFGSIAMAGNTAAANIEGFVYVAMNAMYQSAISFTGQNMGARKYRRVDKILVTCLGYVVIFGLGLGLAALALGDVLLGFYTNDPAVVEYGLLRMAIICPTYFTCGIMDTLVGSLRGMGCSVVPMTASIVGVCGLRVLWIFTVFRFISPTLTTLYISYPVTWVVTALVHLVTFIVIRRRYPSQDLEDPVTSYRKETA</sequence>
<dbReference type="GO" id="GO:0042910">
    <property type="term" value="F:xenobiotic transmembrane transporter activity"/>
    <property type="evidence" value="ECO:0007669"/>
    <property type="project" value="InterPro"/>
</dbReference>
<accession>A0A9D1DYT7</accession>